<protein>
    <submittedName>
        <fullName evidence="4">DUF1559 domain-containing protein</fullName>
    </submittedName>
</protein>
<dbReference type="PANTHER" id="PTHR30093">
    <property type="entry name" value="GENERAL SECRETION PATHWAY PROTEIN G"/>
    <property type="match status" value="1"/>
</dbReference>
<dbReference type="SUPFAM" id="SSF54523">
    <property type="entry name" value="Pili subunits"/>
    <property type="match status" value="1"/>
</dbReference>
<dbReference type="InterPro" id="IPR012902">
    <property type="entry name" value="N_methyl_site"/>
</dbReference>
<dbReference type="PRINTS" id="PR00813">
    <property type="entry name" value="BCTERIALGSPG"/>
</dbReference>
<evidence type="ECO:0000313" key="4">
    <source>
        <dbReference type="EMBL" id="WDE98865.1"/>
    </source>
</evidence>
<dbReference type="NCBIfam" id="TIGR02532">
    <property type="entry name" value="IV_pilin_GFxxxE"/>
    <property type="match status" value="1"/>
</dbReference>
<dbReference type="PANTHER" id="PTHR30093:SF2">
    <property type="entry name" value="TYPE II SECRETION SYSTEM PROTEIN H"/>
    <property type="match status" value="1"/>
</dbReference>
<feature type="region of interest" description="Disordered" evidence="2">
    <location>
        <begin position="80"/>
        <end position="99"/>
    </location>
</feature>
<dbReference type="Proteomes" id="UP001214250">
    <property type="component" value="Chromosome 2"/>
</dbReference>
<sequence length="248" mass="27238">MKKFSLIELLVVVAIIGILSSLLLPTLGKAREKAKTAVCKSNMKQISIAIFMYNDDNDGYYPISQDGGWSWSDNISPYDGRNLTEDQKDQNGLTGDNSGIYKCPSDEVQRTDTTKQARTYALNLGRIVWGSTNWRGYCRGITSWGIGEMPSKGSSKSSEINNASEVIAMAESPEVGDYVGNSWGPESLTWQGQQYTVQIPHKGLNGSNYLMVDGSVQHLSFYATTTTPSSGFALHQIANTMWDAHKGE</sequence>
<keyword evidence="5" id="KW-1185">Reference proteome</keyword>
<feature type="domain" description="DUF1559" evidence="3">
    <location>
        <begin position="29"/>
        <end position="132"/>
    </location>
</feature>
<evidence type="ECO:0000256" key="1">
    <source>
        <dbReference type="ARBA" id="ARBA00022481"/>
    </source>
</evidence>
<accession>A0ABY7VXF0</accession>
<name>A0ABY7VXF0_9BACT</name>
<evidence type="ECO:0000256" key="2">
    <source>
        <dbReference type="SAM" id="MobiDB-lite"/>
    </source>
</evidence>
<dbReference type="Pfam" id="PF07596">
    <property type="entry name" value="SBP_bac_10"/>
    <property type="match status" value="1"/>
</dbReference>
<evidence type="ECO:0000313" key="5">
    <source>
        <dbReference type="Proteomes" id="UP001214250"/>
    </source>
</evidence>
<dbReference type="InterPro" id="IPR045584">
    <property type="entry name" value="Pilin-like"/>
</dbReference>
<dbReference type="EMBL" id="CP117812">
    <property type="protein sequence ID" value="WDE98865.1"/>
    <property type="molecule type" value="Genomic_DNA"/>
</dbReference>
<dbReference type="Gene3D" id="3.30.700.10">
    <property type="entry name" value="Glycoprotein, Type 4 Pilin"/>
    <property type="match status" value="1"/>
</dbReference>
<keyword evidence="1" id="KW-0488">Methylation</keyword>
<dbReference type="RefSeq" id="WP_274153734.1">
    <property type="nucleotide sequence ID" value="NZ_CP117812.1"/>
</dbReference>
<gene>
    <name evidence="4" type="ORF">PQO03_13575</name>
</gene>
<reference evidence="4 5" key="1">
    <citation type="submission" date="2023-02" db="EMBL/GenBank/DDBJ databases">
        <title>Genome sequence of Lentisphaera profundi SAORIC-696.</title>
        <authorList>
            <person name="Kim e."/>
            <person name="Cho J.-C."/>
            <person name="Choi A."/>
            <person name="Kang I."/>
        </authorList>
    </citation>
    <scope>NUCLEOTIDE SEQUENCE [LARGE SCALE GENOMIC DNA]</scope>
    <source>
        <strain evidence="4 5">SAORIC-696</strain>
    </source>
</reference>
<evidence type="ECO:0000259" key="3">
    <source>
        <dbReference type="Pfam" id="PF07596"/>
    </source>
</evidence>
<organism evidence="4 5">
    <name type="scientific">Lentisphaera profundi</name>
    <dbReference type="NCBI Taxonomy" id="1658616"/>
    <lineage>
        <taxon>Bacteria</taxon>
        <taxon>Pseudomonadati</taxon>
        <taxon>Lentisphaerota</taxon>
        <taxon>Lentisphaeria</taxon>
        <taxon>Lentisphaerales</taxon>
        <taxon>Lentisphaeraceae</taxon>
        <taxon>Lentisphaera</taxon>
    </lineage>
</organism>
<dbReference type="InterPro" id="IPR000983">
    <property type="entry name" value="Bac_GSPG_pilin"/>
</dbReference>
<dbReference type="InterPro" id="IPR011453">
    <property type="entry name" value="DUF1559"/>
</dbReference>
<proteinExistence type="predicted"/>